<evidence type="ECO:0000256" key="8">
    <source>
        <dbReference type="ARBA" id="ARBA00022741"/>
    </source>
</evidence>
<dbReference type="InterPro" id="IPR005260">
    <property type="entry name" value="Asp_kin_monofn"/>
</dbReference>
<dbReference type="PROSITE" id="PS00324">
    <property type="entry name" value="ASPARTOKINASE"/>
    <property type="match status" value="1"/>
</dbReference>
<dbReference type="RefSeq" id="WP_132241633.1">
    <property type="nucleotide sequence ID" value="NZ_SLWV01000001.1"/>
</dbReference>
<dbReference type="InterPro" id="IPR036393">
    <property type="entry name" value="AceGlu_kinase-like_sf"/>
</dbReference>
<dbReference type="Gene3D" id="3.40.1160.10">
    <property type="entry name" value="Acetylglutamate kinase-like"/>
    <property type="match status" value="1"/>
</dbReference>
<dbReference type="Gene3D" id="3.30.2130.10">
    <property type="entry name" value="VC0802-like"/>
    <property type="match status" value="1"/>
</dbReference>
<dbReference type="PIRSF" id="PIRSF000726">
    <property type="entry name" value="Asp_kin"/>
    <property type="match status" value="1"/>
</dbReference>
<keyword evidence="8 14" id="KW-0547">Nucleotide-binding</keyword>
<dbReference type="Pfam" id="PF00696">
    <property type="entry name" value="AA_kinase"/>
    <property type="match status" value="1"/>
</dbReference>
<evidence type="ECO:0000256" key="16">
    <source>
        <dbReference type="RuleBase" id="RU004249"/>
    </source>
</evidence>
<dbReference type="SUPFAM" id="SSF53633">
    <property type="entry name" value="Carbamate kinase-like"/>
    <property type="match status" value="1"/>
</dbReference>
<comment type="similarity">
    <text evidence="5 15">Belongs to the aspartokinase family.</text>
</comment>
<protein>
    <recommendedName>
        <fullName evidence="15">Aspartokinase</fullName>
        <ecNumber evidence="15">2.7.2.4</ecNumber>
    </recommendedName>
</protein>
<dbReference type="PANTHER" id="PTHR21499:SF3">
    <property type="entry name" value="ASPARTOKINASE"/>
    <property type="match status" value="1"/>
</dbReference>
<feature type="binding site" evidence="14">
    <location>
        <position position="189"/>
    </location>
    <ligand>
        <name>ATP</name>
        <dbReference type="ChEBI" id="CHEBI:30616"/>
    </ligand>
</feature>
<evidence type="ECO:0000313" key="20">
    <source>
        <dbReference type="Proteomes" id="UP000294919"/>
    </source>
</evidence>
<dbReference type="EC" id="2.7.2.4" evidence="15"/>
<evidence type="ECO:0000256" key="5">
    <source>
        <dbReference type="ARBA" id="ARBA00010122"/>
    </source>
</evidence>
<dbReference type="NCBIfam" id="TIGR00657">
    <property type="entry name" value="asp_kinases"/>
    <property type="match status" value="1"/>
</dbReference>
<feature type="binding site" evidence="14">
    <location>
        <position position="79"/>
    </location>
    <ligand>
        <name>substrate</name>
    </ligand>
</feature>
<dbReference type="NCBIfam" id="NF006068">
    <property type="entry name" value="PRK08210.1"/>
    <property type="match status" value="1"/>
</dbReference>
<feature type="binding site" evidence="14">
    <location>
        <position position="52"/>
    </location>
    <ligand>
        <name>substrate</name>
    </ligand>
</feature>
<evidence type="ECO:0000256" key="6">
    <source>
        <dbReference type="ARBA" id="ARBA00022605"/>
    </source>
</evidence>
<dbReference type="InterPro" id="IPR027795">
    <property type="entry name" value="CASTOR_ACT_dom"/>
</dbReference>
<dbReference type="UniPathway" id="UPA00050">
    <property type="reaction ID" value="UER00461"/>
</dbReference>
<feature type="domain" description="Aspartate/glutamate/uridylate kinase" evidence="17">
    <location>
        <begin position="3"/>
        <end position="235"/>
    </location>
</feature>
<comment type="caution">
    <text evidence="19">The sequence shown here is derived from an EMBL/GenBank/DDBJ whole genome shotgun (WGS) entry which is preliminary data.</text>
</comment>
<evidence type="ECO:0000256" key="3">
    <source>
        <dbReference type="ARBA" id="ARBA00004986"/>
    </source>
</evidence>
<dbReference type="InterPro" id="IPR001048">
    <property type="entry name" value="Asp/Glu/Uridylate_kinase"/>
</dbReference>
<reference evidence="19 20" key="1">
    <citation type="submission" date="2019-03" db="EMBL/GenBank/DDBJ databases">
        <title>Genomic Encyclopedia of Type Strains, Phase IV (KMG-IV): sequencing the most valuable type-strain genomes for metagenomic binning, comparative biology and taxonomic classification.</title>
        <authorList>
            <person name="Goeker M."/>
        </authorList>
    </citation>
    <scope>NUCLEOTIDE SEQUENCE [LARGE SCALE GENOMIC DNA]</scope>
    <source>
        <strain evidence="19 20">DSM 102940</strain>
    </source>
</reference>
<dbReference type="GO" id="GO:0004072">
    <property type="term" value="F:aspartate kinase activity"/>
    <property type="evidence" value="ECO:0007669"/>
    <property type="project" value="UniProtKB-EC"/>
</dbReference>
<dbReference type="GO" id="GO:0019877">
    <property type="term" value="P:diaminopimelate biosynthetic process"/>
    <property type="evidence" value="ECO:0007669"/>
    <property type="project" value="UniProtKB-KW"/>
</dbReference>
<comment type="pathway">
    <text evidence="4 16">Amino-acid biosynthesis; L-threonine biosynthesis; L-threonine from L-aspartate: step 1/5.</text>
</comment>
<evidence type="ECO:0000256" key="4">
    <source>
        <dbReference type="ARBA" id="ARBA00005139"/>
    </source>
</evidence>
<comment type="function">
    <text evidence="1">Catalyzes the phosphorylation of the beta-carboxyl group of aspartic acid with ATP to yield 4-phospho-L-aspartate, which is involved in the branched biosynthetic pathway leading to the biosynthesis of amino acids threonine, isoleucine and methionine.</text>
</comment>
<name>A0A4R2L705_9FIRM</name>
<dbReference type="AlphaFoldDB" id="A0A4R2L705"/>
<evidence type="ECO:0000256" key="7">
    <source>
        <dbReference type="ARBA" id="ARBA00022679"/>
    </source>
</evidence>
<feature type="binding site" evidence="14">
    <location>
        <begin position="7"/>
        <end position="10"/>
    </location>
    <ligand>
        <name>ATP</name>
        <dbReference type="ChEBI" id="CHEBI:30616"/>
    </ligand>
</feature>
<evidence type="ECO:0000256" key="15">
    <source>
        <dbReference type="RuleBase" id="RU003448"/>
    </source>
</evidence>
<dbReference type="InterPro" id="IPR001341">
    <property type="entry name" value="Asp_kinase"/>
</dbReference>
<evidence type="ECO:0000256" key="13">
    <source>
        <dbReference type="ARBA" id="ARBA00047872"/>
    </source>
</evidence>
<dbReference type="OrthoDB" id="9799110at2"/>
<evidence type="ECO:0000256" key="10">
    <source>
        <dbReference type="ARBA" id="ARBA00022840"/>
    </source>
</evidence>
<evidence type="ECO:0000256" key="2">
    <source>
        <dbReference type="ARBA" id="ARBA00004766"/>
    </source>
</evidence>
<evidence type="ECO:0000259" key="18">
    <source>
        <dbReference type="Pfam" id="PF13840"/>
    </source>
</evidence>
<dbReference type="EMBL" id="SLWV01000001">
    <property type="protein sequence ID" value="TCO79889.1"/>
    <property type="molecule type" value="Genomic_DNA"/>
</dbReference>
<evidence type="ECO:0000259" key="17">
    <source>
        <dbReference type="Pfam" id="PF00696"/>
    </source>
</evidence>
<dbReference type="Proteomes" id="UP000294919">
    <property type="component" value="Unassembled WGS sequence"/>
</dbReference>
<proteinExistence type="inferred from homology"/>
<dbReference type="UniPathway" id="UPA00034">
    <property type="reaction ID" value="UER00015"/>
</dbReference>
<keyword evidence="7 15" id="KW-0808">Transferase</keyword>
<dbReference type="GO" id="GO:0009090">
    <property type="term" value="P:homoserine biosynthetic process"/>
    <property type="evidence" value="ECO:0007669"/>
    <property type="project" value="TreeGrafter"/>
</dbReference>
<evidence type="ECO:0000256" key="12">
    <source>
        <dbReference type="ARBA" id="ARBA00023154"/>
    </source>
</evidence>
<dbReference type="SUPFAM" id="SSF55021">
    <property type="entry name" value="ACT-like"/>
    <property type="match status" value="2"/>
</dbReference>
<sequence>MEIIVQKFGGTSVATKALREKVAQKAIDMKKEGKYPVVVVSAIGRSGDPYATDTLIKFSNAVYEEYASRELDMIMACGEIISSVILANSIKSMGYKGVALTGYQAGIITDDNYGDAEVIRVDKTNILNLLNKDCIPVVTGFQGATESGDTTTLGRGGSDTTAAILGEALNASFIEIYTDVDGVMTADPRLVREARVIDCMGYDEVYQMAEDGAKVVHPKAVAVAKRSNIPLKVKNTLSDASGTIIHNKQSYTNPYSKNIRNEDVLTAIAHKNNIAQVNVYFEDSIEANELLMNALTNNQISIDLINFFVDKKVFTVDAKNVEKIDKILEKNKFKYSIIKNCSKITTIGHKMRGIPGIMAKIVKALSYEHIKILQTSDSHNTIACLVKDSDTQRAVNAIHREFHLSE</sequence>
<dbReference type="GO" id="GO:0005524">
    <property type="term" value="F:ATP binding"/>
    <property type="evidence" value="ECO:0007669"/>
    <property type="project" value="UniProtKB-KW"/>
</dbReference>
<dbReference type="GO" id="GO:0009088">
    <property type="term" value="P:threonine biosynthetic process"/>
    <property type="evidence" value="ECO:0007669"/>
    <property type="project" value="UniProtKB-UniPathway"/>
</dbReference>
<gene>
    <name evidence="19" type="ORF">EV214_101123</name>
</gene>
<organism evidence="19 20">
    <name type="scientific">Marinisporobacter balticus</name>
    <dbReference type="NCBI Taxonomy" id="2018667"/>
    <lineage>
        <taxon>Bacteria</taxon>
        <taxon>Bacillati</taxon>
        <taxon>Bacillota</taxon>
        <taxon>Clostridia</taxon>
        <taxon>Peptostreptococcales</taxon>
        <taxon>Thermotaleaceae</taxon>
        <taxon>Marinisporobacter</taxon>
    </lineage>
</organism>
<evidence type="ECO:0000256" key="14">
    <source>
        <dbReference type="PIRSR" id="PIRSR000726-1"/>
    </source>
</evidence>
<evidence type="ECO:0000256" key="1">
    <source>
        <dbReference type="ARBA" id="ARBA00003121"/>
    </source>
</evidence>
<evidence type="ECO:0000313" key="19">
    <source>
        <dbReference type="EMBL" id="TCO79889.1"/>
    </source>
</evidence>
<keyword evidence="9 15" id="KW-0418">Kinase</keyword>
<comment type="pathway">
    <text evidence="2 16">Amino-acid biosynthesis; L-lysine biosynthesis via DAP pathway; (S)-tetrahydrodipicolinate from L-aspartate: step 1/4.</text>
</comment>
<keyword evidence="11" id="KW-0220">Diaminopimelate biosynthesis</keyword>
<dbReference type="InterPro" id="IPR018042">
    <property type="entry name" value="Aspartate_kinase_CS"/>
</dbReference>
<dbReference type="InterPro" id="IPR045865">
    <property type="entry name" value="ACT-like_dom_sf"/>
</dbReference>
<dbReference type="Pfam" id="PF13840">
    <property type="entry name" value="ACT_7"/>
    <property type="match status" value="1"/>
</dbReference>
<dbReference type="PANTHER" id="PTHR21499">
    <property type="entry name" value="ASPARTATE KINASE"/>
    <property type="match status" value="1"/>
</dbReference>
<evidence type="ECO:0000256" key="11">
    <source>
        <dbReference type="ARBA" id="ARBA00022915"/>
    </source>
</evidence>
<comment type="catalytic activity">
    <reaction evidence="13 15">
        <text>L-aspartate + ATP = 4-phospho-L-aspartate + ADP</text>
        <dbReference type="Rhea" id="RHEA:23776"/>
        <dbReference type="ChEBI" id="CHEBI:29991"/>
        <dbReference type="ChEBI" id="CHEBI:30616"/>
        <dbReference type="ChEBI" id="CHEBI:57535"/>
        <dbReference type="ChEBI" id="CHEBI:456216"/>
        <dbReference type="EC" id="2.7.2.4"/>
    </reaction>
</comment>
<keyword evidence="20" id="KW-1185">Reference proteome</keyword>
<feature type="binding site" evidence="14">
    <location>
        <begin position="178"/>
        <end position="179"/>
    </location>
    <ligand>
        <name>ATP</name>
        <dbReference type="ChEBI" id="CHEBI:30616"/>
    </ligand>
</feature>
<comment type="pathway">
    <text evidence="3 16">Amino-acid biosynthesis; L-methionine biosynthesis via de novo pathway; L-homoserine from L-aspartate: step 1/3.</text>
</comment>
<dbReference type="UniPathway" id="UPA00051">
    <property type="reaction ID" value="UER00462"/>
</dbReference>
<feature type="domain" description="CASTOR ACT" evidence="18">
    <location>
        <begin position="338"/>
        <end position="400"/>
    </location>
</feature>
<keyword evidence="10 14" id="KW-0067">ATP-binding</keyword>
<evidence type="ECO:0000256" key="9">
    <source>
        <dbReference type="ARBA" id="ARBA00022777"/>
    </source>
</evidence>
<dbReference type="GO" id="GO:0009089">
    <property type="term" value="P:lysine biosynthetic process via diaminopimelate"/>
    <property type="evidence" value="ECO:0007669"/>
    <property type="project" value="UniProtKB-UniPathway"/>
</dbReference>
<keyword evidence="12" id="KW-0457">Lysine biosynthesis</keyword>
<keyword evidence="6 16" id="KW-0028">Amino-acid biosynthesis</keyword>
<accession>A0A4R2L705</accession>
<dbReference type="GO" id="GO:0005829">
    <property type="term" value="C:cytosol"/>
    <property type="evidence" value="ECO:0007669"/>
    <property type="project" value="TreeGrafter"/>
</dbReference>
<feature type="binding site" evidence="14">
    <location>
        <begin position="214"/>
        <end position="215"/>
    </location>
    <ligand>
        <name>ATP</name>
        <dbReference type="ChEBI" id="CHEBI:30616"/>
    </ligand>
</feature>